<name>A0ABV2LY85_9FIRM</name>
<sequence length="64" mass="7451">MASRRKNGEGSWGTKTINGIKYKFYKDVNGNYFYGKTNAEINAKKDAYYEKYKDAKKSLKNKLL</sequence>
<dbReference type="EMBL" id="JBEPMJ010000002">
    <property type="protein sequence ID" value="MET3749167.1"/>
    <property type="molecule type" value="Genomic_DNA"/>
</dbReference>
<dbReference type="Proteomes" id="UP001549106">
    <property type="component" value="Unassembled WGS sequence"/>
</dbReference>
<organism evidence="1 2">
    <name type="scientific">Blautia caecimuris</name>
    <dbReference type="NCBI Taxonomy" id="1796615"/>
    <lineage>
        <taxon>Bacteria</taxon>
        <taxon>Bacillati</taxon>
        <taxon>Bacillota</taxon>
        <taxon>Clostridia</taxon>
        <taxon>Lachnospirales</taxon>
        <taxon>Lachnospiraceae</taxon>
        <taxon>Blautia</taxon>
    </lineage>
</organism>
<protein>
    <recommendedName>
        <fullName evidence="3">Site-specific integrase</fullName>
    </recommendedName>
</protein>
<reference evidence="1 2" key="1">
    <citation type="submission" date="2024-06" db="EMBL/GenBank/DDBJ databases">
        <title>Genomic Encyclopedia of Type Strains, Phase IV (KMG-IV): sequencing the most valuable type-strain genomes for metagenomic binning, comparative biology and taxonomic classification.</title>
        <authorList>
            <person name="Goeker M."/>
        </authorList>
    </citation>
    <scope>NUCLEOTIDE SEQUENCE [LARGE SCALE GENOMIC DNA]</scope>
    <source>
        <strain evidence="1 2">DSM 29492</strain>
    </source>
</reference>
<gene>
    <name evidence="1" type="ORF">ABID24_000390</name>
</gene>
<dbReference type="RefSeq" id="WP_257463862.1">
    <property type="nucleotide sequence ID" value="NZ_JANJZT010000002.1"/>
</dbReference>
<evidence type="ECO:0000313" key="1">
    <source>
        <dbReference type="EMBL" id="MET3749167.1"/>
    </source>
</evidence>
<keyword evidence="2" id="KW-1185">Reference proteome</keyword>
<accession>A0ABV2LY85</accession>
<proteinExistence type="predicted"/>
<comment type="caution">
    <text evidence="1">The sequence shown here is derived from an EMBL/GenBank/DDBJ whole genome shotgun (WGS) entry which is preliminary data.</text>
</comment>
<evidence type="ECO:0008006" key="3">
    <source>
        <dbReference type="Google" id="ProtNLM"/>
    </source>
</evidence>
<evidence type="ECO:0000313" key="2">
    <source>
        <dbReference type="Proteomes" id="UP001549106"/>
    </source>
</evidence>